<keyword evidence="1" id="KW-0175">Coiled coil</keyword>
<evidence type="ECO:0000256" key="1">
    <source>
        <dbReference type="SAM" id="Coils"/>
    </source>
</evidence>
<feature type="signal peptide" evidence="3">
    <location>
        <begin position="1"/>
        <end position="20"/>
    </location>
</feature>
<dbReference type="Proteomes" id="UP000011134">
    <property type="component" value="Unassembled WGS sequence"/>
</dbReference>
<gene>
    <name evidence="4" type="ORF">C942_01222</name>
</gene>
<feature type="region of interest" description="Disordered" evidence="2">
    <location>
        <begin position="399"/>
        <end position="443"/>
    </location>
</feature>
<accession>L8JIJ2</accession>
<dbReference type="AlphaFoldDB" id="L8JIJ2"/>
<feature type="coiled-coil region" evidence="1">
    <location>
        <begin position="37"/>
        <end position="94"/>
    </location>
</feature>
<feature type="coiled-coil region" evidence="1">
    <location>
        <begin position="340"/>
        <end position="374"/>
    </location>
</feature>
<evidence type="ECO:0000256" key="2">
    <source>
        <dbReference type="SAM" id="MobiDB-lite"/>
    </source>
</evidence>
<organism evidence="4 5">
    <name type="scientific">Photobacterium marinum</name>
    <dbReference type="NCBI Taxonomy" id="1056511"/>
    <lineage>
        <taxon>Bacteria</taxon>
        <taxon>Pseudomonadati</taxon>
        <taxon>Pseudomonadota</taxon>
        <taxon>Gammaproteobacteria</taxon>
        <taxon>Vibrionales</taxon>
        <taxon>Vibrionaceae</taxon>
        <taxon>Photobacterium</taxon>
    </lineage>
</organism>
<keyword evidence="3" id="KW-0732">Signal</keyword>
<dbReference type="EMBL" id="AMZO01000002">
    <property type="protein sequence ID" value="ELR67294.1"/>
    <property type="molecule type" value="Genomic_DNA"/>
</dbReference>
<name>L8JIJ2_9GAMM</name>
<proteinExistence type="predicted"/>
<dbReference type="PATRIC" id="fig|1056511.3.peg.294"/>
<evidence type="ECO:0000313" key="5">
    <source>
        <dbReference type="Proteomes" id="UP000011134"/>
    </source>
</evidence>
<keyword evidence="5" id="KW-1185">Reference proteome</keyword>
<dbReference type="OrthoDB" id="6099999at2"/>
<feature type="chain" id="PRO_5003993975" evidence="3">
    <location>
        <begin position="21"/>
        <end position="443"/>
    </location>
</feature>
<dbReference type="RefSeq" id="WP_007461650.1">
    <property type="nucleotide sequence ID" value="NZ_AMZO01000002.1"/>
</dbReference>
<dbReference type="PROSITE" id="PS51257">
    <property type="entry name" value="PROKAR_LIPOPROTEIN"/>
    <property type="match status" value="1"/>
</dbReference>
<evidence type="ECO:0000313" key="4">
    <source>
        <dbReference type="EMBL" id="ELR67294.1"/>
    </source>
</evidence>
<comment type="caution">
    <text evidence="4">The sequence shown here is derived from an EMBL/GenBank/DDBJ whole genome shotgun (WGS) entry which is preliminary data.</text>
</comment>
<sequence>MKREFKIAALAAAVALSGCASDSASTSSLPLETNQAQEQVSVQINKVKQSIDSAEKKLQEAKENKLDWFATLQIRDAQNALAEAKEYYAEYELDPNEANSSSGFFSSTTNIQATEESLAKFSAHLTKAEAIRVSVQTVLEEALSYRDQLNKINAVKYYPTSAKQLERKVKTLVDYVADEKAERAISAQPELVRKQRALEVRTVTRIYLFDAQKELKRLKQARISMHAPETLAQGAAAVKAAEAFIAAEPRATAQIIDKADEAMFSLKHAQQVANVVKKLKAMPEKDYERHVLSFEKILLNVSLALGSEDVRDQPISKQGKHLVDFIKANQQGEQESAIAQQKLRSELGDEKARAAILEQKVAELSAQLLAAQQAPVLPLTPPVPVQPVPVAPTKTATVAPVQAPASAPAATPAEAAEIQTPTPVQPEQPVQVPSEEAATANQG</sequence>
<reference evidence="4 5" key="1">
    <citation type="submission" date="2012-12" db="EMBL/GenBank/DDBJ databases">
        <title>Genome Assembly of Photobacterium sp. AK15.</title>
        <authorList>
            <person name="Khatri I."/>
            <person name="Vaidya B."/>
            <person name="Srinivas T.N.R."/>
            <person name="Subramanian S."/>
            <person name="Pinnaka A."/>
        </authorList>
    </citation>
    <scope>NUCLEOTIDE SEQUENCE [LARGE SCALE GENOMIC DNA]</scope>
    <source>
        <strain evidence="4 5">AK15</strain>
    </source>
</reference>
<feature type="compositionally biased region" description="Low complexity" evidence="2">
    <location>
        <begin position="399"/>
        <end position="436"/>
    </location>
</feature>
<protein>
    <submittedName>
        <fullName evidence="4">ATPase involved in DNA repair</fullName>
    </submittedName>
</protein>
<evidence type="ECO:0000256" key="3">
    <source>
        <dbReference type="SAM" id="SignalP"/>
    </source>
</evidence>